<evidence type="ECO:0000313" key="1">
    <source>
        <dbReference type="EMBL" id="KYQ94103.1"/>
    </source>
</evidence>
<dbReference type="Proteomes" id="UP000076078">
    <property type="component" value="Unassembled WGS sequence"/>
</dbReference>
<gene>
    <name evidence="1" type="ORF">DLAC_04384</name>
</gene>
<sequence>MLEYLVNQFNEFDYFFYFFRHYTLISKQWNTEILPKLRIVDYYIDIYEDTDPIDIQILSNLTNRFKLKYRIRISDYNLKIDNLKDKVHYLKLYKDFFTASDSETLSNYKYLKKIKQLQISPFIDSEVLSNFASSNKGIRISLDGDGNSDKPIISGLFNLNILHSLIFSNGVIPNDTVFQLNGISKLSLTSIYSQLDTICRLFENTPNLEKLCLFGISLEKCQYFDDVLKKITHLQQLKELLLGVRYACNFQSIVYLLNNVKSVNTDVTFHMVHYESVEDVLSSKINNSNIHTFDFSSPLKFTPKADELNNFNLLSIWDDKSHLQHICVKRKTNLLVDLPTSIYSLKTKKTLKTHVIFKTYSCLLEVIIDNRLINLTEINIDDLRATDLKIILNSQMPKLTTVKVLDLNDYDGLNEGFIQTIQNNHTVTNLFIFHLTWFQQYSFYETAIQVLKVNNTLVSLYLPYYKNDEVTQQYIDSFKEIFINNHTIRRIYIPLSDSKSPKLLLDLFRLFNRYSISRNT</sequence>
<evidence type="ECO:0000313" key="2">
    <source>
        <dbReference type="Proteomes" id="UP000076078"/>
    </source>
</evidence>
<proteinExistence type="predicted"/>
<reference evidence="1 2" key="1">
    <citation type="submission" date="2015-12" db="EMBL/GenBank/DDBJ databases">
        <title>Dictyostelia acquired genes for synthesis and detection of signals that induce cell-type specialization by lateral gene transfer from prokaryotes.</title>
        <authorList>
            <person name="Gloeckner G."/>
            <person name="Schaap P."/>
        </authorList>
    </citation>
    <scope>NUCLEOTIDE SEQUENCE [LARGE SCALE GENOMIC DNA]</scope>
    <source>
        <strain evidence="1 2">TK</strain>
    </source>
</reference>
<comment type="caution">
    <text evidence="1">The sequence shown here is derived from an EMBL/GenBank/DDBJ whole genome shotgun (WGS) entry which is preliminary data.</text>
</comment>
<dbReference type="AlphaFoldDB" id="A0A151ZJE4"/>
<accession>A0A151ZJE4</accession>
<dbReference type="InParanoid" id="A0A151ZJE4"/>
<name>A0A151ZJE4_TIELA</name>
<protein>
    <submittedName>
        <fullName evidence="1">Uncharacterized protein</fullName>
    </submittedName>
</protein>
<organism evidence="1 2">
    <name type="scientific">Tieghemostelium lacteum</name>
    <name type="common">Slime mold</name>
    <name type="synonym">Dictyostelium lacteum</name>
    <dbReference type="NCBI Taxonomy" id="361077"/>
    <lineage>
        <taxon>Eukaryota</taxon>
        <taxon>Amoebozoa</taxon>
        <taxon>Evosea</taxon>
        <taxon>Eumycetozoa</taxon>
        <taxon>Dictyostelia</taxon>
        <taxon>Dictyosteliales</taxon>
        <taxon>Raperosteliaceae</taxon>
        <taxon>Tieghemostelium</taxon>
    </lineage>
</organism>
<keyword evidence="2" id="KW-1185">Reference proteome</keyword>
<dbReference type="EMBL" id="LODT01000022">
    <property type="protein sequence ID" value="KYQ94103.1"/>
    <property type="molecule type" value="Genomic_DNA"/>
</dbReference>